<dbReference type="EMBL" id="HBIX01001246">
    <property type="protein sequence ID" value="CAE0708215.1"/>
    <property type="molecule type" value="Transcribed_RNA"/>
</dbReference>
<feature type="region of interest" description="Disordered" evidence="1">
    <location>
        <begin position="182"/>
        <end position="231"/>
    </location>
</feature>
<feature type="domain" description="PDZ" evidence="2">
    <location>
        <begin position="89"/>
        <end position="177"/>
    </location>
</feature>
<dbReference type="Gene3D" id="2.30.42.10">
    <property type="match status" value="2"/>
</dbReference>
<evidence type="ECO:0000313" key="3">
    <source>
        <dbReference type="EMBL" id="CAE0708215.1"/>
    </source>
</evidence>
<reference evidence="3" key="1">
    <citation type="submission" date="2021-01" db="EMBL/GenBank/DDBJ databases">
        <authorList>
            <person name="Corre E."/>
            <person name="Pelletier E."/>
            <person name="Niang G."/>
            <person name="Scheremetjew M."/>
            <person name="Finn R."/>
            <person name="Kale V."/>
            <person name="Holt S."/>
            <person name="Cochrane G."/>
            <person name="Meng A."/>
            <person name="Brown T."/>
            <person name="Cohen L."/>
        </authorList>
    </citation>
    <scope>NUCLEOTIDE SEQUENCE</scope>
    <source>
        <strain evidence="3">10249 10 AB</strain>
    </source>
</reference>
<organism evidence="3">
    <name type="scientific">Pseudo-nitzschia australis</name>
    <dbReference type="NCBI Taxonomy" id="44445"/>
    <lineage>
        <taxon>Eukaryota</taxon>
        <taxon>Sar</taxon>
        <taxon>Stramenopiles</taxon>
        <taxon>Ochrophyta</taxon>
        <taxon>Bacillariophyta</taxon>
        <taxon>Bacillariophyceae</taxon>
        <taxon>Bacillariophycidae</taxon>
        <taxon>Bacillariales</taxon>
        <taxon>Bacillariaceae</taxon>
        <taxon>Pseudo-nitzschia</taxon>
    </lineage>
</organism>
<name>A0A7S4A9G3_9STRA</name>
<accession>A0A7S4A9G3</accession>
<proteinExistence type="predicted"/>
<evidence type="ECO:0000259" key="2">
    <source>
        <dbReference type="PROSITE" id="PS50106"/>
    </source>
</evidence>
<dbReference type="PROSITE" id="PS50106">
    <property type="entry name" value="PDZ"/>
    <property type="match status" value="1"/>
</dbReference>
<dbReference type="Pfam" id="PF00595">
    <property type="entry name" value="PDZ"/>
    <property type="match status" value="1"/>
</dbReference>
<feature type="compositionally biased region" description="Acidic residues" evidence="1">
    <location>
        <begin position="215"/>
        <end position="226"/>
    </location>
</feature>
<dbReference type="SUPFAM" id="SSF50156">
    <property type="entry name" value="PDZ domain-like"/>
    <property type="match status" value="2"/>
</dbReference>
<gene>
    <name evidence="3" type="ORF">PAUS00366_LOCUS935</name>
</gene>
<feature type="compositionally biased region" description="Basic and acidic residues" evidence="1">
    <location>
        <begin position="196"/>
        <end position="214"/>
    </location>
</feature>
<evidence type="ECO:0000256" key="1">
    <source>
        <dbReference type="SAM" id="MobiDB-lite"/>
    </source>
</evidence>
<dbReference type="InterPro" id="IPR036034">
    <property type="entry name" value="PDZ_sf"/>
</dbReference>
<dbReference type="CDD" id="cd00136">
    <property type="entry name" value="PDZ_canonical"/>
    <property type="match status" value="1"/>
</dbReference>
<dbReference type="AlphaFoldDB" id="A0A7S4A9G3"/>
<dbReference type="InterPro" id="IPR001478">
    <property type="entry name" value="PDZ"/>
</dbReference>
<sequence length="242" mass="26345">MPLLTATVVKEETSSKLGIAFERLAEDKAMTIKLIRKDSLFFGSDLCEGLIVASAAGKDMEGMSPKDCADALREAPGGEEISLVCKGSKITIKKEAKKRFKKEAKLGISFKSTTSAPGKIFVSNIKEDSKFKGTDLVVGHQVLSINGKECPNRVTEAVELLTKKGVSEIVLVTINPEDEVVVPKAKEDPVEEDPPAEEKKEDTEGTREVAKEEEPQQEEVNDDPAPEENKTILDTMFGVCMC</sequence>
<dbReference type="SMART" id="SM00228">
    <property type="entry name" value="PDZ"/>
    <property type="match status" value="2"/>
</dbReference>
<protein>
    <recommendedName>
        <fullName evidence="2">PDZ domain-containing protein</fullName>
    </recommendedName>
</protein>